<reference evidence="4 5" key="1">
    <citation type="submission" date="2024-08" db="EMBL/GenBank/DDBJ databases">
        <authorList>
            <person name="Cucini C."/>
            <person name="Frati F."/>
        </authorList>
    </citation>
    <scope>NUCLEOTIDE SEQUENCE [LARGE SCALE GENOMIC DNA]</scope>
</reference>
<dbReference type="Pfam" id="PF13660">
    <property type="entry name" value="DUF4147"/>
    <property type="match status" value="1"/>
</dbReference>
<gene>
    <name evidence="4" type="ORF">ODALV1_LOCUS21414</name>
</gene>
<name>A0ABP1RF40_9HEXA</name>
<dbReference type="Gene3D" id="3.40.1480.10">
    <property type="entry name" value="MOFRL domain"/>
    <property type="match status" value="1"/>
</dbReference>
<protein>
    <recommendedName>
        <fullName evidence="6">Glycerate kinase</fullName>
    </recommendedName>
</protein>
<feature type="domain" description="MOFRL" evidence="2">
    <location>
        <begin position="447"/>
        <end position="504"/>
    </location>
</feature>
<proteinExistence type="inferred from homology"/>
<evidence type="ECO:0008006" key="6">
    <source>
        <dbReference type="Google" id="ProtNLM"/>
    </source>
</evidence>
<dbReference type="Pfam" id="PF05161">
    <property type="entry name" value="MOFRL"/>
    <property type="match status" value="1"/>
</dbReference>
<organism evidence="4 5">
    <name type="scientific">Orchesella dallaii</name>
    <dbReference type="NCBI Taxonomy" id="48710"/>
    <lineage>
        <taxon>Eukaryota</taxon>
        <taxon>Metazoa</taxon>
        <taxon>Ecdysozoa</taxon>
        <taxon>Arthropoda</taxon>
        <taxon>Hexapoda</taxon>
        <taxon>Collembola</taxon>
        <taxon>Entomobryomorpha</taxon>
        <taxon>Entomobryoidea</taxon>
        <taxon>Orchesellidae</taxon>
        <taxon>Orchesellinae</taxon>
        <taxon>Orchesella</taxon>
    </lineage>
</organism>
<evidence type="ECO:0000259" key="3">
    <source>
        <dbReference type="Pfam" id="PF13660"/>
    </source>
</evidence>
<dbReference type="InterPro" id="IPR038614">
    <property type="entry name" value="GK_N_sf"/>
</dbReference>
<dbReference type="InterPro" id="IPR007835">
    <property type="entry name" value="MOFRL"/>
</dbReference>
<dbReference type="InterPro" id="IPR025286">
    <property type="entry name" value="MOFRL_assoc_dom"/>
</dbReference>
<accession>A0ABP1RF40</accession>
<sequence>MTARIAKSILHSTLLTPGRQQVVSKSSWQIRQLLCSEGFVRKMATRKSVDTRVSFKTGEPPTSKIPVSVRKSFNSQTNKDVDTTDSLQLAKAIFFGGLENVKPEKLIKSKVRLEGSILKLENEEETSIDLSQYEKKYIVGFGKACLPMAENLLLLLQGKINRCVVSVPVDFRQSRNADIEVYPGGEHNIPDEASLIAATEIVDVAKSCTNKDLLIVLITGGGSALLPMPIPPVTLDEKQELIKHLAKAGCTINELNTVRKRLSLVKGGGLVRLCNAKKIVSLIISDVAGNPLDIIASGTTVEDVDPPDAALKILEKFNLDEELPPSINEVLRKLPPAISHFKFDHVTNFIIGDNRLALEAAAATAANYGIHPIIVTTTMSGEASEVGYDMASLAEAIAYCITHKEADNSNVKAYMDTITRIFKHNKWPLSGTMSEILQINEMPVKGVCLLFGGETTVTVRGNGIGGRNQELILSAGTRLDISRNLPHVKNKVAILSAGSDGIDGFK</sequence>
<dbReference type="EMBL" id="CAXLJM020000072">
    <property type="protein sequence ID" value="CAL8126474.1"/>
    <property type="molecule type" value="Genomic_DNA"/>
</dbReference>
<feature type="domain" description="MOFRL-associated" evidence="3">
    <location>
        <begin position="90"/>
        <end position="331"/>
    </location>
</feature>
<dbReference type="Proteomes" id="UP001642540">
    <property type="component" value="Unassembled WGS sequence"/>
</dbReference>
<comment type="caution">
    <text evidence="4">The sequence shown here is derived from an EMBL/GenBank/DDBJ whole genome shotgun (WGS) entry which is preliminary data.</text>
</comment>
<evidence type="ECO:0000313" key="5">
    <source>
        <dbReference type="Proteomes" id="UP001642540"/>
    </source>
</evidence>
<keyword evidence="5" id="KW-1185">Reference proteome</keyword>
<dbReference type="InterPro" id="IPR039760">
    <property type="entry name" value="MOFRL_protein"/>
</dbReference>
<evidence type="ECO:0000313" key="4">
    <source>
        <dbReference type="EMBL" id="CAL8126474.1"/>
    </source>
</evidence>
<dbReference type="PANTHER" id="PTHR12227:SF0">
    <property type="entry name" value="GLYCERATE KINASE"/>
    <property type="match status" value="1"/>
</dbReference>
<dbReference type="SUPFAM" id="SSF82544">
    <property type="entry name" value="GckA/TtuD-like"/>
    <property type="match status" value="1"/>
</dbReference>
<evidence type="ECO:0000259" key="2">
    <source>
        <dbReference type="Pfam" id="PF05161"/>
    </source>
</evidence>
<comment type="similarity">
    <text evidence="1">Belongs to the glycerate kinase type-2 family.</text>
</comment>
<evidence type="ECO:0000256" key="1">
    <source>
        <dbReference type="ARBA" id="ARBA00005393"/>
    </source>
</evidence>
<dbReference type="PANTHER" id="PTHR12227">
    <property type="entry name" value="GLYCERATE KINASE"/>
    <property type="match status" value="1"/>
</dbReference>
<dbReference type="InterPro" id="IPR037035">
    <property type="entry name" value="GK-like_C_sf"/>
</dbReference>
<dbReference type="Gene3D" id="3.40.50.10180">
    <property type="entry name" value="Glycerate kinase, MOFRL-like N-terminal domain"/>
    <property type="match status" value="1"/>
</dbReference>